<dbReference type="InterPro" id="IPR001387">
    <property type="entry name" value="Cro/C1-type_HTH"/>
</dbReference>
<name>A0A516RH75_STRST</name>
<gene>
    <name evidence="3" type="ORF">FH965_34385</name>
</gene>
<feature type="region of interest" description="Disordered" evidence="1">
    <location>
        <begin position="286"/>
        <end position="309"/>
    </location>
</feature>
<evidence type="ECO:0000313" key="3">
    <source>
        <dbReference type="EMBL" id="QDQ15010.1"/>
    </source>
</evidence>
<evidence type="ECO:0000256" key="1">
    <source>
        <dbReference type="SAM" id="MobiDB-lite"/>
    </source>
</evidence>
<reference evidence="3 4" key="1">
    <citation type="journal article" date="2019" name="J. Ind. Microbiol. Biotechnol.">
        <title>The complete genomic sequence of Streptomyces spectabilis NRRL-2792 and identification of secondary metabolite biosynthetic gene clusters.</title>
        <authorList>
            <person name="Sinha A."/>
            <person name="Phillips-Salemka S."/>
            <person name="Niraula T.A."/>
            <person name="Short K.A."/>
            <person name="Niraula N.P."/>
        </authorList>
    </citation>
    <scope>NUCLEOTIDE SEQUENCE [LARGE SCALE GENOMIC DNA]</scope>
    <source>
        <strain evidence="3 4">NRRL 2792</strain>
    </source>
</reference>
<dbReference type="SUPFAM" id="SSF47413">
    <property type="entry name" value="lambda repressor-like DNA-binding domains"/>
    <property type="match status" value="1"/>
</dbReference>
<feature type="domain" description="HTH cro/C1-type" evidence="2">
    <location>
        <begin position="32"/>
        <end position="81"/>
    </location>
</feature>
<dbReference type="SMART" id="SM00530">
    <property type="entry name" value="HTH_XRE"/>
    <property type="match status" value="1"/>
</dbReference>
<dbReference type="Proteomes" id="UP000316806">
    <property type="component" value="Chromosome"/>
</dbReference>
<dbReference type="InterPro" id="IPR041413">
    <property type="entry name" value="MLTR_LBD"/>
</dbReference>
<dbReference type="GO" id="GO:0003677">
    <property type="term" value="F:DNA binding"/>
    <property type="evidence" value="ECO:0007669"/>
    <property type="project" value="InterPro"/>
</dbReference>
<dbReference type="Gene3D" id="3.30.450.180">
    <property type="match status" value="1"/>
</dbReference>
<dbReference type="EMBL" id="CP040916">
    <property type="protein sequence ID" value="QDQ15010.1"/>
    <property type="molecule type" value="Genomic_DNA"/>
</dbReference>
<proteinExistence type="predicted"/>
<accession>A0A516RH75</accession>
<dbReference type="Gene3D" id="1.10.260.40">
    <property type="entry name" value="lambda repressor-like DNA-binding domains"/>
    <property type="match status" value="1"/>
</dbReference>
<dbReference type="AlphaFoldDB" id="A0A516RH75"/>
<dbReference type="PROSITE" id="PS50943">
    <property type="entry name" value="HTH_CROC1"/>
    <property type="match status" value="1"/>
</dbReference>
<dbReference type="PANTHER" id="PTHR35010:SF2">
    <property type="entry name" value="BLL4672 PROTEIN"/>
    <property type="match status" value="1"/>
</dbReference>
<sequence length="309" mass="33914">MNGPGPLGAFLQARRARLRPEDVGLRDLGPRRRVAGLRREELAQLAGVSVSYYARLEQGRSRGASAEVLDAIARALLLDDHEREHLHRLAGGARHLPRPRRPRPERLADETRDLLRAVDGVPAVVLGRRTDVLAWNALGHALLAGHLDFQDPDDPARRPNMSRMLFLDPHCQELYANWKRKARAVVGNLRIAVGRNPEDPLLAELIGELSMKSPQFVALWADHRVAPCDAAAYELRHPLVGTVTVTQQTLSIARSTEQALIVCTTPAGSPSEEALALLRQASADRTAHAHGVGAPEKHPGQVTTTQPWD</sequence>
<protein>
    <submittedName>
        <fullName evidence="3">Helix-turn-helix domain-containing protein</fullName>
    </submittedName>
</protein>
<evidence type="ECO:0000313" key="4">
    <source>
        <dbReference type="Proteomes" id="UP000316806"/>
    </source>
</evidence>
<dbReference type="PANTHER" id="PTHR35010">
    <property type="entry name" value="BLL4672 PROTEIN-RELATED"/>
    <property type="match status" value="1"/>
</dbReference>
<dbReference type="CDD" id="cd00093">
    <property type="entry name" value="HTH_XRE"/>
    <property type="match status" value="1"/>
</dbReference>
<dbReference type="Pfam" id="PF17765">
    <property type="entry name" value="MLTR_LBD"/>
    <property type="match status" value="1"/>
</dbReference>
<dbReference type="RefSeq" id="WP_144322214.1">
    <property type="nucleotide sequence ID" value="NZ_CP040916.1"/>
</dbReference>
<dbReference type="InterPro" id="IPR010982">
    <property type="entry name" value="Lambda_DNA-bd_dom_sf"/>
</dbReference>
<organism evidence="3 4">
    <name type="scientific">Streptomyces spectabilis</name>
    <dbReference type="NCBI Taxonomy" id="68270"/>
    <lineage>
        <taxon>Bacteria</taxon>
        <taxon>Bacillati</taxon>
        <taxon>Actinomycetota</taxon>
        <taxon>Actinomycetes</taxon>
        <taxon>Kitasatosporales</taxon>
        <taxon>Streptomycetaceae</taxon>
        <taxon>Streptomyces</taxon>
    </lineage>
</organism>
<evidence type="ECO:0000259" key="2">
    <source>
        <dbReference type="PROSITE" id="PS50943"/>
    </source>
</evidence>
<dbReference type="Pfam" id="PF13560">
    <property type="entry name" value="HTH_31"/>
    <property type="match status" value="1"/>
</dbReference>